<dbReference type="Proteomes" id="UP000733379">
    <property type="component" value="Unassembled WGS sequence"/>
</dbReference>
<accession>A0ABS6AZY9</accession>
<dbReference type="InterPro" id="IPR029016">
    <property type="entry name" value="GAF-like_dom_sf"/>
</dbReference>
<dbReference type="Pfam" id="PF13185">
    <property type="entry name" value="GAF_2"/>
    <property type="match status" value="1"/>
</dbReference>
<evidence type="ECO:0000256" key="1">
    <source>
        <dbReference type="SAM" id="MobiDB-lite"/>
    </source>
</evidence>
<dbReference type="InterPro" id="IPR003018">
    <property type="entry name" value="GAF"/>
</dbReference>
<feature type="domain" description="GAF" evidence="2">
    <location>
        <begin position="66"/>
        <end position="215"/>
    </location>
</feature>
<evidence type="ECO:0000313" key="5">
    <source>
        <dbReference type="Proteomes" id="UP000733379"/>
    </source>
</evidence>
<sequence length="297" mass="31379">MTSACETPLDRIRAAWRTGPYPPAPAAATLTRRADHFADGVRFLLEQPGALGRVRAATATLEDDPPVEALVQTVLETALSLTRAELGNVQLVDPASGALLITDQSGFDAEFLEHFSVVDDDSSACGRASHGDQTILHDVDTDPGFASHRGIAAAAGFRSVQSTPLIDFTGRVVGIVSTHFPRPHRPTPADLQILQLFADYAGDAISRSLGPPAETPPRNHHALPSTAVSPETIGMGTELAGSVVDHLLTALHLTGLRRLVGEGAASARLQAAVDTLDRAIHDIENHTLSTRSILDTP</sequence>
<reference evidence="3 5" key="1">
    <citation type="submission" date="2021-06" db="EMBL/GenBank/DDBJ databases">
        <title>Actinomycetes sequencing.</title>
        <authorList>
            <person name="Shan Q."/>
        </authorList>
    </citation>
    <scope>NUCLEOTIDE SEQUENCE [LARGE SCALE GENOMIC DNA]</scope>
    <source>
        <strain evidence="3 5">NEAU-G5</strain>
    </source>
</reference>
<organism evidence="3 5">
    <name type="scientific">Nocardia albiluteola</name>
    <dbReference type="NCBI Taxonomy" id="2842303"/>
    <lineage>
        <taxon>Bacteria</taxon>
        <taxon>Bacillati</taxon>
        <taxon>Actinomycetota</taxon>
        <taxon>Actinomycetes</taxon>
        <taxon>Mycobacteriales</taxon>
        <taxon>Nocardiaceae</taxon>
        <taxon>Nocardia</taxon>
    </lineage>
</organism>
<dbReference type="SUPFAM" id="SSF55781">
    <property type="entry name" value="GAF domain-like"/>
    <property type="match status" value="1"/>
</dbReference>
<evidence type="ECO:0000313" key="4">
    <source>
        <dbReference type="EMBL" id="MBU3065588.1"/>
    </source>
</evidence>
<dbReference type="RefSeq" id="WP_215917497.1">
    <property type="nucleotide sequence ID" value="NZ_JAHKNI010000004.1"/>
</dbReference>
<gene>
    <name evidence="3" type="ORF">KO481_13725</name>
    <name evidence="4" type="ORF">KO481_29185</name>
</gene>
<evidence type="ECO:0000259" key="2">
    <source>
        <dbReference type="SMART" id="SM00065"/>
    </source>
</evidence>
<dbReference type="EMBL" id="JAHKNI010000004">
    <property type="protein sequence ID" value="MBU3062578.1"/>
    <property type="molecule type" value="Genomic_DNA"/>
</dbReference>
<name>A0ABS6AZY9_9NOCA</name>
<comment type="caution">
    <text evidence="3">The sequence shown here is derived from an EMBL/GenBank/DDBJ whole genome shotgun (WGS) entry which is preliminary data.</text>
</comment>
<proteinExistence type="predicted"/>
<dbReference type="EMBL" id="JAHKNI010000011">
    <property type="protein sequence ID" value="MBU3065588.1"/>
    <property type="molecule type" value="Genomic_DNA"/>
</dbReference>
<evidence type="ECO:0000313" key="3">
    <source>
        <dbReference type="EMBL" id="MBU3062578.1"/>
    </source>
</evidence>
<feature type="region of interest" description="Disordered" evidence="1">
    <location>
        <begin position="207"/>
        <end position="226"/>
    </location>
</feature>
<dbReference type="Gene3D" id="3.30.450.40">
    <property type="match status" value="1"/>
</dbReference>
<dbReference type="SMART" id="SM00065">
    <property type="entry name" value="GAF"/>
    <property type="match status" value="1"/>
</dbReference>
<protein>
    <submittedName>
        <fullName evidence="3">GAF domain-containing protein</fullName>
    </submittedName>
</protein>
<keyword evidence="5" id="KW-1185">Reference proteome</keyword>